<dbReference type="CDD" id="cd00077">
    <property type="entry name" value="HDc"/>
    <property type="match status" value="1"/>
</dbReference>
<dbReference type="Pfam" id="PF11871">
    <property type="entry name" value="DUF3391"/>
    <property type="match status" value="1"/>
</dbReference>
<dbReference type="InterPro" id="IPR037522">
    <property type="entry name" value="HD_GYP_dom"/>
</dbReference>
<protein>
    <submittedName>
        <fullName evidence="4">HD-GYP domain-containing protein (C-di-GMP phosphodiesterase class II)</fullName>
    </submittedName>
</protein>
<keyword evidence="1" id="KW-0175">Coiled coil</keyword>
<dbReference type="Proteomes" id="UP000557193">
    <property type="component" value="Unassembled WGS sequence"/>
</dbReference>
<dbReference type="EMBL" id="JACHLL010000001">
    <property type="protein sequence ID" value="MBB6340211.1"/>
    <property type="molecule type" value="Genomic_DNA"/>
</dbReference>
<reference evidence="4 5" key="1">
    <citation type="submission" date="2020-08" db="EMBL/GenBank/DDBJ databases">
        <title>Functional genomics of gut bacteria from endangered species of beetles.</title>
        <authorList>
            <person name="Carlos-Shanley C."/>
        </authorList>
    </citation>
    <scope>NUCLEOTIDE SEQUENCE [LARGE SCALE GENOMIC DNA]</scope>
    <source>
        <strain evidence="4 5">S00202</strain>
    </source>
</reference>
<evidence type="ECO:0000313" key="4">
    <source>
        <dbReference type="EMBL" id="MBB6340211.1"/>
    </source>
</evidence>
<dbReference type="RefSeq" id="WP_184680110.1">
    <property type="nucleotide sequence ID" value="NZ_JACHLL010000001.1"/>
</dbReference>
<proteinExistence type="predicted"/>
<name>A0A7X0BRH6_9PSED</name>
<dbReference type="AlphaFoldDB" id="A0A7X0BRH6"/>
<feature type="coiled-coil region" evidence="1">
    <location>
        <begin position="90"/>
        <end position="127"/>
    </location>
</feature>
<sequence length="422" mass="47200">MSADALYVTPDQLCVGLYIHLDRGWMEHSFTFSSFKIKDEAQLLAVRALGLPRLRYDPKRSDVKPLPLPATPAPVPPAPPQPSAEELAALQAKQARIEQLRALRKQLAEVDKQFQQASQTVKNINRNIRSQPHETLRQAEELVDQMVTAMLGENTVLMHALNGKAGEDAYFHSLNVTVLSIMLARILQFSREDTLQLGIGALFHDIGKLDIPSKILLKTEPLTKPEQSLLQLHCAYGIKLSKPMELADAAQRVILEHHEFCDGTGYPNGLKGPQISPLTRVVCIANQYDNLCNPSNLVEALTPHEALSRMFAQQRTRFDEVALKAFIRCLGVYPPGCIVQLSNEMIGLVLAVNPNKPLRPTVIVHDPEVPKEEAIILDLEQDLELNISKSLRPGQLPREIYNYLSPRQHVTYYFDPQQGSTP</sequence>
<evidence type="ECO:0000313" key="5">
    <source>
        <dbReference type="Proteomes" id="UP000557193"/>
    </source>
</evidence>
<evidence type="ECO:0000256" key="2">
    <source>
        <dbReference type="SAM" id="MobiDB-lite"/>
    </source>
</evidence>
<feature type="compositionally biased region" description="Pro residues" evidence="2">
    <location>
        <begin position="66"/>
        <end position="82"/>
    </location>
</feature>
<dbReference type="InterPro" id="IPR003607">
    <property type="entry name" value="HD/PDEase_dom"/>
</dbReference>
<keyword evidence="5" id="KW-1185">Reference proteome</keyword>
<dbReference type="PROSITE" id="PS51832">
    <property type="entry name" value="HD_GYP"/>
    <property type="match status" value="1"/>
</dbReference>
<accession>A0A7X0BRH6</accession>
<dbReference type="Gene3D" id="1.10.3210.10">
    <property type="entry name" value="Hypothetical protein af1432"/>
    <property type="match status" value="1"/>
</dbReference>
<dbReference type="PANTHER" id="PTHR43155">
    <property type="entry name" value="CYCLIC DI-GMP PHOSPHODIESTERASE PA4108-RELATED"/>
    <property type="match status" value="1"/>
</dbReference>
<evidence type="ECO:0000259" key="3">
    <source>
        <dbReference type="PROSITE" id="PS51832"/>
    </source>
</evidence>
<dbReference type="PANTHER" id="PTHR43155:SF2">
    <property type="entry name" value="CYCLIC DI-GMP PHOSPHODIESTERASE PA4108"/>
    <property type="match status" value="1"/>
</dbReference>
<organism evidence="4 5">
    <name type="scientific">Pseudomonas fluvialis</name>
    <dbReference type="NCBI Taxonomy" id="1793966"/>
    <lineage>
        <taxon>Bacteria</taxon>
        <taxon>Pseudomonadati</taxon>
        <taxon>Pseudomonadota</taxon>
        <taxon>Gammaproteobacteria</taxon>
        <taxon>Pseudomonadales</taxon>
        <taxon>Pseudomonadaceae</taxon>
        <taxon>Pseudomonas</taxon>
    </lineage>
</organism>
<gene>
    <name evidence="4" type="ORF">HNP49_000361</name>
</gene>
<dbReference type="InterPro" id="IPR021812">
    <property type="entry name" value="DUF3391"/>
</dbReference>
<dbReference type="Pfam" id="PF13487">
    <property type="entry name" value="HD_5"/>
    <property type="match status" value="1"/>
</dbReference>
<feature type="domain" description="HD-GYP" evidence="3">
    <location>
        <begin position="147"/>
        <end position="342"/>
    </location>
</feature>
<evidence type="ECO:0000256" key="1">
    <source>
        <dbReference type="SAM" id="Coils"/>
    </source>
</evidence>
<feature type="region of interest" description="Disordered" evidence="2">
    <location>
        <begin position="60"/>
        <end position="83"/>
    </location>
</feature>
<dbReference type="SUPFAM" id="SSF109604">
    <property type="entry name" value="HD-domain/PDEase-like"/>
    <property type="match status" value="1"/>
</dbReference>
<comment type="caution">
    <text evidence="4">The sequence shown here is derived from an EMBL/GenBank/DDBJ whole genome shotgun (WGS) entry which is preliminary data.</text>
</comment>
<dbReference type="SMART" id="SM00471">
    <property type="entry name" value="HDc"/>
    <property type="match status" value="1"/>
</dbReference>
<dbReference type="GO" id="GO:0008081">
    <property type="term" value="F:phosphoric diester hydrolase activity"/>
    <property type="evidence" value="ECO:0007669"/>
    <property type="project" value="UniProtKB-ARBA"/>
</dbReference>